<dbReference type="GO" id="GO:0006364">
    <property type="term" value="P:rRNA processing"/>
    <property type="evidence" value="ECO:0007669"/>
    <property type="project" value="TreeGrafter"/>
</dbReference>
<comment type="similarity">
    <text evidence="1">Belongs to the bystin family.</text>
</comment>
<keyword evidence="3" id="KW-1185">Reference proteome</keyword>
<protein>
    <submittedName>
        <fullName evidence="2">Uncharacterized protein</fullName>
    </submittedName>
</protein>
<dbReference type="GO" id="GO:0030688">
    <property type="term" value="C:preribosome, small subunit precursor"/>
    <property type="evidence" value="ECO:0007669"/>
    <property type="project" value="TreeGrafter"/>
</dbReference>
<dbReference type="GO" id="GO:0005737">
    <property type="term" value="C:cytoplasm"/>
    <property type="evidence" value="ECO:0007669"/>
    <property type="project" value="TreeGrafter"/>
</dbReference>
<dbReference type="PANTHER" id="PTHR12821">
    <property type="entry name" value="BYSTIN"/>
    <property type="match status" value="1"/>
</dbReference>
<reference evidence="2" key="1">
    <citation type="submission" date="2022-08" db="EMBL/GenBank/DDBJ databases">
        <authorList>
            <person name="Gutierrez-Valencia J."/>
        </authorList>
    </citation>
    <scope>NUCLEOTIDE SEQUENCE</scope>
</reference>
<gene>
    <name evidence="2" type="ORF">LITE_LOCUS48813</name>
</gene>
<dbReference type="GO" id="GO:0030515">
    <property type="term" value="F:snoRNA binding"/>
    <property type="evidence" value="ECO:0007669"/>
    <property type="project" value="TreeGrafter"/>
</dbReference>
<dbReference type="PANTHER" id="PTHR12821:SF0">
    <property type="entry name" value="BYSTIN"/>
    <property type="match status" value="1"/>
</dbReference>
<evidence type="ECO:0000256" key="1">
    <source>
        <dbReference type="ARBA" id="ARBA00007114"/>
    </source>
</evidence>
<dbReference type="EMBL" id="CAMGYJ010000011">
    <property type="protein sequence ID" value="CAI0558540.1"/>
    <property type="molecule type" value="Genomic_DNA"/>
</dbReference>
<sequence>MSTPAFYSGSGIIVGEVIPAVKNEISSPPSSSSALVINRRPCHGCSSSSLVEDFVAASPCIEAPSRHVQQRWPCHQSRGLGRLQIASQSPLLLGSAGISSSRVGEFMSKYTTGKVPKAFRKITTMHNWEDVLHLTEPEKWSPNGMYQATRIMASNLDAKKAERAVRCFSRLIFVPHSASCLQSGTCNLREAVIVGSVIQEVTIPALHSGYPIHFPETISSVTSLEE</sequence>
<accession>A0AAV0RLT6</accession>
<dbReference type="GO" id="GO:0005730">
    <property type="term" value="C:nucleolus"/>
    <property type="evidence" value="ECO:0007669"/>
    <property type="project" value="TreeGrafter"/>
</dbReference>
<comment type="caution">
    <text evidence="2">The sequence shown here is derived from an EMBL/GenBank/DDBJ whole genome shotgun (WGS) entry which is preliminary data.</text>
</comment>
<proteinExistence type="inferred from homology"/>
<dbReference type="Pfam" id="PF05291">
    <property type="entry name" value="Bystin"/>
    <property type="match status" value="1"/>
</dbReference>
<evidence type="ECO:0000313" key="2">
    <source>
        <dbReference type="EMBL" id="CAI0558540.1"/>
    </source>
</evidence>
<dbReference type="InterPro" id="IPR007955">
    <property type="entry name" value="Bystin"/>
</dbReference>
<dbReference type="AlphaFoldDB" id="A0AAV0RLT6"/>
<organism evidence="2 3">
    <name type="scientific">Linum tenue</name>
    <dbReference type="NCBI Taxonomy" id="586396"/>
    <lineage>
        <taxon>Eukaryota</taxon>
        <taxon>Viridiplantae</taxon>
        <taxon>Streptophyta</taxon>
        <taxon>Embryophyta</taxon>
        <taxon>Tracheophyta</taxon>
        <taxon>Spermatophyta</taxon>
        <taxon>Magnoliopsida</taxon>
        <taxon>eudicotyledons</taxon>
        <taxon>Gunneridae</taxon>
        <taxon>Pentapetalae</taxon>
        <taxon>rosids</taxon>
        <taxon>fabids</taxon>
        <taxon>Malpighiales</taxon>
        <taxon>Linaceae</taxon>
        <taxon>Linum</taxon>
    </lineage>
</organism>
<dbReference type="Proteomes" id="UP001154282">
    <property type="component" value="Unassembled WGS sequence"/>
</dbReference>
<evidence type="ECO:0000313" key="3">
    <source>
        <dbReference type="Proteomes" id="UP001154282"/>
    </source>
</evidence>
<name>A0AAV0RLT6_9ROSI</name>